<feature type="transmembrane region" description="Helical" evidence="10">
    <location>
        <begin position="176"/>
        <end position="195"/>
    </location>
</feature>
<dbReference type="InterPro" id="IPR023395">
    <property type="entry name" value="MCP_dom_sf"/>
</dbReference>
<evidence type="ECO:0000313" key="12">
    <source>
        <dbReference type="Proteomes" id="UP000648187"/>
    </source>
</evidence>
<dbReference type="GO" id="GO:0016020">
    <property type="term" value="C:membrane"/>
    <property type="evidence" value="ECO:0007669"/>
    <property type="project" value="UniProtKB-SubCell"/>
</dbReference>
<evidence type="ECO:0000256" key="9">
    <source>
        <dbReference type="RuleBase" id="RU000488"/>
    </source>
</evidence>
<feature type="repeat" description="Solcar" evidence="8">
    <location>
        <begin position="13"/>
        <end position="94"/>
    </location>
</feature>
<comment type="subcellular location">
    <subcellularLocation>
        <location evidence="1">Membrane</location>
        <topology evidence="1">Multi-pass membrane protein</topology>
    </subcellularLocation>
</comment>
<feature type="transmembrane region" description="Helical" evidence="10">
    <location>
        <begin position="271"/>
        <end position="295"/>
    </location>
</feature>
<keyword evidence="4 8" id="KW-0812">Transmembrane</keyword>
<dbReference type="EMBL" id="JACKWZ010000059">
    <property type="protein sequence ID" value="KAF9418197.1"/>
    <property type="molecule type" value="Genomic_DNA"/>
</dbReference>
<sequence>MDDFKKMDENKDLPIHRKVILGSLSRIISTTLLIPLDVVQMRYRFPDTWCAQMFRLMVKTKDYPGSYEMMTATKFRKRVYSTLRWGVYYCLYDRHQKNCRRYSRHPLSNSKYLLTRRPIVMQAIRHGNSTAVLDYTQEKKKMREHNVLSKFAKHIGSQIHSAISGIIVNKNTTLRWSLNAAFLTAVIASMLLHPLDVFKVRLQMYPEVWGISLLRNMLRCEGIRAPFTGLSASILRQTTYTATRLGTYYCMYEHQKRKYNRAPSFPEKLTIGMYAGLLGAFVGCPSEIVLVRMMADGPVDPFRRYRGLVDAFVKIWKSEGFNTFWRGGMLTMSRSVVISVAQIGTYAQARSYLVEQRKAHGFLLHIYTSMLASLVTAIVTLPLDTFKTRYQVATNESHRDVYQKFKQETGMLGLWRGFTPYYVRLTIHTLITFYLLEVLFKVHRKQRRLRKRAQAK</sequence>
<keyword evidence="12" id="KW-1185">Reference proteome</keyword>
<dbReference type="InterPro" id="IPR018108">
    <property type="entry name" value="MCP_transmembrane"/>
</dbReference>
<feature type="repeat" description="Solcar" evidence="8">
    <location>
        <begin position="360"/>
        <end position="442"/>
    </location>
</feature>
<comment type="similarity">
    <text evidence="2 9">Belongs to the mitochondrial carrier (TC 2.A.29) family.</text>
</comment>
<dbReference type="AlphaFoldDB" id="A0A835GKT5"/>
<evidence type="ECO:0000256" key="4">
    <source>
        <dbReference type="ARBA" id="ARBA00022692"/>
    </source>
</evidence>
<gene>
    <name evidence="11" type="ORF">HW555_004903</name>
</gene>
<dbReference type="Gene3D" id="1.50.40.10">
    <property type="entry name" value="Mitochondrial carrier domain"/>
    <property type="match status" value="1"/>
</dbReference>
<dbReference type="PANTHER" id="PTHR45618">
    <property type="entry name" value="MITOCHONDRIAL DICARBOXYLATE CARRIER-RELATED"/>
    <property type="match status" value="1"/>
</dbReference>
<keyword evidence="5" id="KW-0677">Repeat</keyword>
<dbReference type="Pfam" id="PF00153">
    <property type="entry name" value="Mito_carr"/>
    <property type="match status" value="3"/>
</dbReference>
<feature type="repeat" description="Solcar" evidence="8">
    <location>
        <begin position="263"/>
        <end position="352"/>
    </location>
</feature>
<evidence type="ECO:0000256" key="8">
    <source>
        <dbReference type="PROSITE-ProRule" id="PRU00282"/>
    </source>
</evidence>
<evidence type="ECO:0000256" key="5">
    <source>
        <dbReference type="ARBA" id="ARBA00022737"/>
    </source>
</evidence>
<dbReference type="Proteomes" id="UP000648187">
    <property type="component" value="Unassembled WGS sequence"/>
</dbReference>
<keyword evidence="3 9" id="KW-0813">Transport</keyword>
<accession>A0A835GKT5</accession>
<evidence type="ECO:0000256" key="6">
    <source>
        <dbReference type="ARBA" id="ARBA00022989"/>
    </source>
</evidence>
<dbReference type="InterPro" id="IPR050391">
    <property type="entry name" value="Mito_Metabolite_Transporter"/>
</dbReference>
<keyword evidence="7 8" id="KW-0472">Membrane</keyword>
<feature type="transmembrane region" description="Helical" evidence="10">
    <location>
        <begin position="421"/>
        <end position="442"/>
    </location>
</feature>
<protein>
    <recommendedName>
        <fullName evidence="13">Mitochondrial carrier protein</fullName>
    </recommendedName>
</protein>
<name>A0A835GKT5_SPOEX</name>
<evidence type="ECO:0000256" key="10">
    <source>
        <dbReference type="SAM" id="Phobius"/>
    </source>
</evidence>
<dbReference type="SUPFAM" id="SSF103506">
    <property type="entry name" value="Mitochondrial carrier"/>
    <property type="match status" value="2"/>
</dbReference>
<evidence type="ECO:0000256" key="1">
    <source>
        <dbReference type="ARBA" id="ARBA00004141"/>
    </source>
</evidence>
<evidence type="ECO:0008006" key="13">
    <source>
        <dbReference type="Google" id="ProtNLM"/>
    </source>
</evidence>
<reference evidence="11" key="1">
    <citation type="submission" date="2020-08" db="EMBL/GenBank/DDBJ databases">
        <title>Spodoptera exigua strain:BAW_Kor-Di-RS1 Genome sequencing and assembly.</title>
        <authorList>
            <person name="Kim J."/>
            <person name="Nam H.Y."/>
            <person name="Kwon M."/>
            <person name="Choi J.H."/>
            <person name="Cho S.R."/>
            <person name="Kim G.-H."/>
        </authorList>
    </citation>
    <scope>NUCLEOTIDE SEQUENCE</scope>
    <source>
        <strain evidence="11">BAW_Kor-Di-RS1</strain>
        <tissue evidence="11">Whole-body</tissue>
    </source>
</reference>
<evidence type="ECO:0000256" key="2">
    <source>
        <dbReference type="ARBA" id="ARBA00006375"/>
    </source>
</evidence>
<dbReference type="PROSITE" id="PS50920">
    <property type="entry name" value="SOLCAR"/>
    <property type="match status" value="4"/>
</dbReference>
<feature type="repeat" description="Solcar" evidence="8">
    <location>
        <begin position="172"/>
        <end position="254"/>
    </location>
</feature>
<evidence type="ECO:0000256" key="7">
    <source>
        <dbReference type="ARBA" id="ARBA00023136"/>
    </source>
</evidence>
<evidence type="ECO:0000313" key="11">
    <source>
        <dbReference type="EMBL" id="KAF9418197.1"/>
    </source>
</evidence>
<proteinExistence type="inferred from homology"/>
<feature type="transmembrane region" description="Helical" evidence="10">
    <location>
        <begin position="362"/>
        <end position="383"/>
    </location>
</feature>
<keyword evidence="6 10" id="KW-1133">Transmembrane helix</keyword>
<evidence type="ECO:0000256" key="3">
    <source>
        <dbReference type="ARBA" id="ARBA00022448"/>
    </source>
</evidence>
<organism evidence="11 12">
    <name type="scientific">Spodoptera exigua</name>
    <name type="common">Beet armyworm</name>
    <name type="synonym">Noctua fulgens</name>
    <dbReference type="NCBI Taxonomy" id="7107"/>
    <lineage>
        <taxon>Eukaryota</taxon>
        <taxon>Metazoa</taxon>
        <taxon>Ecdysozoa</taxon>
        <taxon>Arthropoda</taxon>
        <taxon>Hexapoda</taxon>
        <taxon>Insecta</taxon>
        <taxon>Pterygota</taxon>
        <taxon>Neoptera</taxon>
        <taxon>Endopterygota</taxon>
        <taxon>Lepidoptera</taxon>
        <taxon>Glossata</taxon>
        <taxon>Ditrysia</taxon>
        <taxon>Noctuoidea</taxon>
        <taxon>Noctuidae</taxon>
        <taxon>Amphipyrinae</taxon>
        <taxon>Spodoptera</taxon>
    </lineage>
</organism>
<comment type="caution">
    <text evidence="11">The sequence shown here is derived from an EMBL/GenBank/DDBJ whole genome shotgun (WGS) entry which is preliminary data.</text>
</comment>